<dbReference type="GO" id="GO:0009279">
    <property type="term" value="C:cell outer membrane"/>
    <property type="evidence" value="ECO:0007669"/>
    <property type="project" value="UniProtKB-SubCell"/>
</dbReference>
<proteinExistence type="inferred from homology"/>
<comment type="subcellular location">
    <subcellularLocation>
        <location evidence="1">Cell outer membrane</location>
    </subcellularLocation>
</comment>
<evidence type="ECO:0000256" key="4">
    <source>
        <dbReference type="ARBA" id="ARBA00023136"/>
    </source>
</evidence>
<dbReference type="AlphaFoldDB" id="A0A5C6TRQ1"/>
<dbReference type="InterPro" id="IPR010583">
    <property type="entry name" value="MipA"/>
</dbReference>
<evidence type="ECO:0000313" key="7">
    <source>
        <dbReference type="EMBL" id="TXC63054.1"/>
    </source>
</evidence>
<protein>
    <submittedName>
        <fullName evidence="7">MipA/OmpV family protein</fullName>
    </submittedName>
</protein>
<evidence type="ECO:0000256" key="2">
    <source>
        <dbReference type="ARBA" id="ARBA00005722"/>
    </source>
</evidence>
<keyword evidence="8" id="KW-1185">Reference proteome</keyword>
<evidence type="ECO:0000256" key="3">
    <source>
        <dbReference type="ARBA" id="ARBA00022729"/>
    </source>
</evidence>
<dbReference type="EMBL" id="VOQQ01000001">
    <property type="protein sequence ID" value="TXC63054.1"/>
    <property type="molecule type" value="Genomic_DNA"/>
</dbReference>
<accession>A0A5C6TRQ1</accession>
<feature type="signal peptide" evidence="6">
    <location>
        <begin position="1"/>
        <end position="35"/>
    </location>
</feature>
<evidence type="ECO:0000256" key="1">
    <source>
        <dbReference type="ARBA" id="ARBA00004442"/>
    </source>
</evidence>
<dbReference type="PANTHER" id="PTHR38776:SF1">
    <property type="entry name" value="MLTA-INTERACTING PROTEIN-RELATED"/>
    <property type="match status" value="1"/>
</dbReference>
<keyword evidence="3 6" id="KW-0732">Signal</keyword>
<dbReference type="Pfam" id="PF06629">
    <property type="entry name" value="MipA"/>
    <property type="match status" value="1"/>
</dbReference>
<reference evidence="7 8" key="1">
    <citation type="journal article" date="2015" name="J. Microbiol.">
        <title>Sphingosinicella ginsenosidimutans sp. nov., with ginsenoside converting activity.</title>
        <authorList>
            <person name="Kim J.K."/>
            <person name="Kang M.S."/>
            <person name="Park S.C."/>
            <person name="Kim K.M."/>
            <person name="Choi K."/>
            <person name="Yoon M.H."/>
            <person name="Im W.T."/>
        </authorList>
    </citation>
    <scope>NUCLEOTIDE SEQUENCE [LARGE SCALE GENOMIC DNA]</scope>
    <source>
        <strain evidence="7 8">BS-11</strain>
    </source>
</reference>
<name>A0A5C6TRQ1_9SPHN</name>
<evidence type="ECO:0000256" key="6">
    <source>
        <dbReference type="SAM" id="SignalP"/>
    </source>
</evidence>
<gene>
    <name evidence="7" type="ORF">FRZ32_04870</name>
</gene>
<keyword evidence="4" id="KW-0472">Membrane</keyword>
<keyword evidence="5" id="KW-0998">Cell outer membrane</keyword>
<evidence type="ECO:0000313" key="8">
    <source>
        <dbReference type="Proteomes" id="UP000321249"/>
    </source>
</evidence>
<feature type="chain" id="PRO_5022718205" evidence="6">
    <location>
        <begin position="36"/>
        <end position="276"/>
    </location>
</feature>
<comment type="caution">
    <text evidence="7">The sequence shown here is derived from an EMBL/GenBank/DDBJ whole genome shotgun (WGS) entry which is preliminary data.</text>
</comment>
<organism evidence="7 8">
    <name type="scientific">Allosphingosinicella ginsenosidimutans</name>
    <dbReference type="NCBI Taxonomy" id="1176539"/>
    <lineage>
        <taxon>Bacteria</taxon>
        <taxon>Pseudomonadati</taxon>
        <taxon>Pseudomonadota</taxon>
        <taxon>Alphaproteobacteria</taxon>
        <taxon>Sphingomonadales</taxon>
        <taxon>Sphingomonadaceae</taxon>
        <taxon>Allosphingosinicella</taxon>
    </lineage>
</organism>
<evidence type="ECO:0000256" key="5">
    <source>
        <dbReference type="ARBA" id="ARBA00023237"/>
    </source>
</evidence>
<dbReference type="Proteomes" id="UP000321249">
    <property type="component" value="Unassembled WGS sequence"/>
</dbReference>
<sequence length="276" mass="29051">MAVEPTMTRYIRPNGFAAAALAAAFFGLAAAPVSAQDAGSGHIVTIGAGPQVYPKYPGADSYGLYPMFIGGIRRPGQPMPFSAPDQGFGFGLLGSDSPIDIGPVVSFQSKREEQDVGAPVGDVGFTAEVGGFAQVWIGPNVRIRGDLRRGIGGHKGLIGDIGADLVLRDRDRYIFSIGPRVRLSNGRYQDAYFRVTPAAALASGLPAYDPPGGGAHAIGVQSGLTWRTGRNWGLYGYAGYDRLIGDAARSPIVRDLGSRDQFSGGIGLFYEFHVGL</sequence>
<comment type="similarity">
    <text evidence="2">Belongs to the MipA/OmpV family.</text>
</comment>
<dbReference type="PANTHER" id="PTHR38776">
    <property type="entry name" value="MLTA-INTERACTING PROTEIN-RELATED"/>
    <property type="match status" value="1"/>
</dbReference>